<organism evidence="2 3">
    <name type="scientific">Imshaugia aleurites</name>
    <dbReference type="NCBI Taxonomy" id="172621"/>
    <lineage>
        <taxon>Eukaryota</taxon>
        <taxon>Fungi</taxon>
        <taxon>Dikarya</taxon>
        <taxon>Ascomycota</taxon>
        <taxon>Pezizomycotina</taxon>
        <taxon>Lecanoromycetes</taxon>
        <taxon>OSLEUM clade</taxon>
        <taxon>Lecanoromycetidae</taxon>
        <taxon>Lecanorales</taxon>
        <taxon>Lecanorineae</taxon>
        <taxon>Parmeliaceae</taxon>
        <taxon>Imshaugia</taxon>
    </lineage>
</organism>
<keyword evidence="3" id="KW-1185">Reference proteome</keyword>
<sequence length="627" mass="71107">MAPPRHGSRPHSDGTKYGHKASYYASSEPSAGLYGSKREHTSKGRRYRCDKPNAEHEECERKLEKLQKAHQKVVESLRIALFRSHMKSKNYGDAEKLYHETVIDRDPSKTEDTEMLDLEHSFADMLMEQKKFLEAEPISRAVWERSKQCSGPPSDLSKKSHRQLCSILCALGKHREAETMHMRVYQGGEMNAWVLENGDEVSQRRREQGELKKGKENQLEVWNKRREQNGVRDHRTIQSGLCLIRFLEELIAAVDQTGGTDAERRLNISLKEAYKCEFEWVLGEIWATRAVPEPNVNVLGAGHKLGVSLFCRNKFSAAEEIFTTVWKGRNSQLGEQDVSTMSSGGMLVKSLHRQGKNEDYLGAVKILHPVWHAKLAVMKHVDAETLSIGQTFAQAYYSLEDWPNAEHVYRLILYHKSRQSGCPPGEIEDARWLLGQTLYNQGTAKNREVEIVLGDLYQQWNTRSPNSNTTLQCGQMLASSLSTQTGRANDALNVALKVFDGRGAAVEKSVPYLDSGRLYGSLLLEDENLSEAERVLESMWKHDAKGAEEQKMRLKCGHLYGQALAKRHKYPDAKRILDAVTADQGAVLPAELPEVAETRRLLEEVNRLDKEKKRVKRNSKRKAGLFG</sequence>
<accession>A0A8H3ELQ9</accession>
<name>A0A8H3ELQ9_9LECA</name>
<dbReference type="EMBL" id="CAJPDT010000006">
    <property type="protein sequence ID" value="CAF9909521.1"/>
    <property type="molecule type" value="Genomic_DNA"/>
</dbReference>
<dbReference type="OrthoDB" id="5350983at2759"/>
<dbReference type="InterPro" id="IPR011990">
    <property type="entry name" value="TPR-like_helical_dom_sf"/>
</dbReference>
<dbReference type="Gene3D" id="1.25.40.10">
    <property type="entry name" value="Tetratricopeptide repeat domain"/>
    <property type="match status" value="2"/>
</dbReference>
<proteinExistence type="predicted"/>
<dbReference type="Proteomes" id="UP000664534">
    <property type="component" value="Unassembled WGS sequence"/>
</dbReference>
<feature type="region of interest" description="Disordered" evidence="1">
    <location>
        <begin position="1"/>
        <end position="54"/>
    </location>
</feature>
<evidence type="ECO:0000256" key="1">
    <source>
        <dbReference type="SAM" id="MobiDB-lite"/>
    </source>
</evidence>
<feature type="compositionally biased region" description="Basic and acidic residues" evidence="1">
    <location>
        <begin position="36"/>
        <end position="54"/>
    </location>
</feature>
<protein>
    <submittedName>
        <fullName evidence="2">Uncharacterized protein</fullName>
    </submittedName>
</protein>
<dbReference type="AlphaFoldDB" id="A0A8H3ELQ9"/>
<gene>
    <name evidence="2" type="ORF">IMSHALPRED_008389</name>
</gene>
<evidence type="ECO:0000313" key="2">
    <source>
        <dbReference type="EMBL" id="CAF9909521.1"/>
    </source>
</evidence>
<evidence type="ECO:0000313" key="3">
    <source>
        <dbReference type="Proteomes" id="UP000664534"/>
    </source>
</evidence>
<reference evidence="2" key="1">
    <citation type="submission" date="2021-03" db="EMBL/GenBank/DDBJ databases">
        <authorList>
            <person name="Tagirdzhanova G."/>
        </authorList>
    </citation>
    <scope>NUCLEOTIDE SEQUENCE</scope>
</reference>
<comment type="caution">
    <text evidence="2">The sequence shown here is derived from an EMBL/GenBank/DDBJ whole genome shotgun (WGS) entry which is preliminary data.</text>
</comment>